<evidence type="ECO:0000256" key="1">
    <source>
        <dbReference type="ARBA" id="ARBA00023295"/>
    </source>
</evidence>
<feature type="compositionally biased region" description="Low complexity" evidence="3">
    <location>
        <begin position="390"/>
        <end position="405"/>
    </location>
</feature>
<name>A0ABQ4F067_9ACTN</name>
<feature type="region of interest" description="Disordered" evidence="3">
    <location>
        <begin position="390"/>
        <end position="470"/>
    </location>
</feature>
<dbReference type="Proteomes" id="UP000621500">
    <property type="component" value="Unassembled WGS sequence"/>
</dbReference>
<evidence type="ECO:0000256" key="2">
    <source>
        <dbReference type="ARBA" id="ARBA00023326"/>
    </source>
</evidence>
<feature type="region of interest" description="Disordered" evidence="3">
    <location>
        <begin position="539"/>
        <end position="566"/>
    </location>
</feature>
<feature type="compositionally biased region" description="Low complexity" evidence="3">
    <location>
        <begin position="440"/>
        <end position="457"/>
    </location>
</feature>
<dbReference type="SUPFAM" id="SSF49265">
    <property type="entry name" value="Fibronectin type III"/>
    <property type="match status" value="1"/>
</dbReference>
<evidence type="ECO:0000313" key="6">
    <source>
        <dbReference type="Proteomes" id="UP000621500"/>
    </source>
</evidence>
<reference evidence="5 6" key="1">
    <citation type="submission" date="2021-01" db="EMBL/GenBank/DDBJ databases">
        <title>Whole genome shotgun sequence of Plantactinospora mayteni NBRC 109088.</title>
        <authorList>
            <person name="Komaki H."/>
            <person name="Tamura T."/>
        </authorList>
    </citation>
    <scope>NUCLEOTIDE SEQUENCE [LARGE SCALE GENOMIC DNA]</scope>
    <source>
        <strain evidence="5 6">NBRC 109088</strain>
    </source>
</reference>
<dbReference type="SMART" id="SM00060">
    <property type="entry name" value="FN3"/>
    <property type="match status" value="1"/>
</dbReference>
<gene>
    <name evidence="5" type="ORF">Pma05_68710</name>
</gene>
<dbReference type="Pfam" id="PF00041">
    <property type="entry name" value="fn3"/>
    <property type="match status" value="1"/>
</dbReference>
<proteinExistence type="predicted"/>
<dbReference type="EMBL" id="BONX01000052">
    <property type="protein sequence ID" value="GIH00299.1"/>
    <property type="molecule type" value="Genomic_DNA"/>
</dbReference>
<keyword evidence="6" id="KW-1185">Reference proteome</keyword>
<evidence type="ECO:0000259" key="4">
    <source>
        <dbReference type="PROSITE" id="PS50853"/>
    </source>
</evidence>
<dbReference type="InterPro" id="IPR003961">
    <property type="entry name" value="FN3_dom"/>
</dbReference>
<feature type="domain" description="Fibronectin type-III" evidence="4">
    <location>
        <begin position="460"/>
        <end position="555"/>
    </location>
</feature>
<dbReference type="CDD" id="cd00063">
    <property type="entry name" value="FN3"/>
    <property type="match status" value="1"/>
</dbReference>
<feature type="compositionally biased region" description="Pro residues" evidence="3">
    <location>
        <begin position="413"/>
        <end position="436"/>
    </location>
</feature>
<evidence type="ECO:0000256" key="3">
    <source>
        <dbReference type="SAM" id="MobiDB-lite"/>
    </source>
</evidence>
<evidence type="ECO:0000313" key="5">
    <source>
        <dbReference type="EMBL" id="GIH00299.1"/>
    </source>
</evidence>
<dbReference type="Gene3D" id="2.60.40.10">
    <property type="entry name" value="Immunoglobulins"/>
    <property type="match status" value="1"/>
</dbReference>
<sequence length="649" mass="67910">MYPASYARWVTKLGISLRHLVRSWRGMRLRHRLRAWCDARSWRDRGPLWRRRLPLVLLVGASLAAVTAAATGAVAPTPELRFAQGGHWVASPSLGQVVHVNGSARRVDARAAVPGIEPGSQVVQGDTSGYVVGRSRVIEFGKSSLAVERTLTPPTDERPVAIEVAGGPYLVYREAGRVVRLGDSPATIPAGGVLGEPVVTPDGTLWLHRVDSGVLCRLAARTDRISCPAVAPAGHTGALTVVGKQPVFVDTAADTLSRVTEHGLGRPTPIGLDVPPTARVAPVDAGGRVAILDPTARRMQLVDAAGLDAGRTGAPPVTVALPDGTYSAPSVAGSSVVLLDLKRNAVLTYNSAGEQQRSTPLPPEAGEPTLLRGEDERVYVDGAEGRHVLVVDPGGTVGLVPVTGDEGQGPSGTPVPPSTGPDPGPRSPSPGPPPPDRSTGDGPSSPRRTASTPRSIPASPPGMPGNLRATSQGADLRVTWSGAAANGAAVSAYQVTWVPAAGGTSRSATRPGGARSTTITGLTRDTTYRITVVARNSAGRGSPATVRATVPPPPRSVTVSRGSDTTYEDRCHEPDCAYLRIVLRGFSPNTAYLIKPDSSRWPDFNPGATRRTDSSGNLTFEDFPYDSVGSYVWVTVDGVESNHHLWRAG</sequence>
<keyword evidence="1" id="KW-0378">Hydrolase</keyword>
<dbReference type="InterPro" id="IPR013783">
    <property type="entry name" value="Ig-like_fold"/>
</dbReference>
<dbReference type="SUPFAM" id="SSF63829">
    <property type="entry name" value="Calcium-dependent phosphotriesterase"/>
    <property type="match status" value="1"/>
</dbReference>
<dbReference type="InterPro" id="IPR036116">
    <property type="entry name" value="FN3_sf"/>
</dbReference>
<feature type="region of interest" description="Disordered" evidence="3">
    <location>
        <begin position="351"/>
        <end position="371"/>
    </location>
</feature>
<keyword evidence="2" id="KW-0624">Polysaccharide degradation</keyword>
<accession>A0ABQ4F067</accession>
<comment type="caution">
    <text evidence="5">The sequence shown here is derived from an EMBL/GenBank/DDBJ whole genome shotgun (WGS) entry which is preliminary data.</text>
</comment>
<organism evidence="5 6">
    <name type="scientific">Plantactinospora mayteni</name>
    <dbReference type="NCBI Taxonomy" id="566021"/>
    <lineage>
        <taxon>Bacteria</taxon>
        <taxon>Bacillati</taxon>
        <taxon>Actinomycetota</taxon>
        <taxon>Actinomycetes</taxon>
        <taxon>Micromonosporales</taxon>
        <taxon>Micromonosporaceae</taxon>
        <taxon>Plantactinospora</taxon>
    </lineage>
</organism>
<dbReference type="PROSITE" id="PS50853">
    <property type="entry name" value="FN3"/>
    <property type="match status" value="1"/>
</dbReference>
<keyword evidence="1" id="KW-0326">Glycosidase</keyword>
<protein>
    <recommendedName>
        <fullName evidence="4">Fibronectin type-III domain-containing protein</fullName>
    </recommendedName>
</protein>
<keyword evidence="2" id="KW-0119">Carbohydrate metabolism</keyword>